<sequence>MKDSKYHGIWICLLLLDGAGVGLGYKWVDREFPTLSLSGYITLALLVSCLAAAPLIRFLVVGWGARYEEFRNRLNNGALVFYLRQFWQPRTDRIPALKEWPLPPERKGEADAAAESLFELIYREHYGRSAFIMPLALLQVAILLMVTLYALAEMEKLKLLVNNLVIVASIAGAYLFVVSDMVTAVRRRSLNVADVYWYALRMTLAIPIGAAVSAASSADAHAVSALQTVVAFAIGAFPMDVLMKLLRRLASRSFGASEQDQNSDQLIKLEGVTADIAAGMAAEGVNSIEQLIGTDPVLLSIRTGFPFKFILRLSSQAIVWRYFSDHGASLARLGLADVETIFNLNEKLELKEDDPHRQQADKVVANAAACLQAGGGTTPDEATLRFLFGEICNQPYTRFLLSTLKQKNGYRRPRLVNAKSPEKPPEEPPNAA</sequence>
<accession>A0ABN0N6L8</accession>
<reference evidence="3 4" key="1">
    <citation type="journal article" date="2013" name="Genome Announc.">
        <title>Genome Sequence of the Pigment-Producing Bacterium Pseudogulbenkiania ferrooxidans, Isolated from Loktak Lake.</title>
        <authorList>
            <person name="Puranik S."/>
            <person name="Talkal R."/>
            <person name="Qureshi A."/>
            <person name="Khardenavis A."/>
            <person name="Kapley A."/>
            <person name="Purohit H.J."/>
        </authorList>
    </citation>
    <scope>NUCLEOTIDE SEQUENCE [LARGE SCALE GENOMIC DNA]</scope>
    <source>
        <strain evidence="3 4">EGD-HP2</strain>
    </source>
</reference>
<dbReference type="EMBL" id="AVPH01000231">
    <property type="protein sequence ID" value="ERE06589.1"/>
    <property type="molecule type" value="Genomic_DNA"/>
</dbReference>
<comment type="caution">
    <text evidence="3">The sequence shown here is derived from an EMBL/GenBank/DDBJ whole genome shotgun (WGS) entry which is preliminary data.</text>
</comment>
<keyword evidence="2" id="KW-1133">Transmembrane helix</keyword>
<evidence type="ECO:0000256" key="1">
    <source>
        <dbReference type="SAM" id="MobiDB-lite"/>
    </source>
</evidence>
<feature type="region of interest" description="Disordered" evidence="1">
    <location>
        <begin position="411"/>
        <end position="432"/>
    </location>
</feature>
<gene>
    <name evidence="3" type="ORF">O166_08420</name>
</gene>
<feature type="transmembrane region" description="Helical" evidence="2">
    <location>
        <begin position="222"/>
        <end position="243"/>
    </location>
</feature>
<feature type="transmembrane region" description="Helical" evidence="2">
    <location>
        <begin position="164"/>
        <end position="183"/>
    </location>
</feature>
<feature type="transmembrane region" description="Helical" evidence="2">
    <location>
        <begin position="195"/>
        <end position="216"/>
    </location>
</feature>
<name>A0ABN0N6L8_9NEIS</name>
<evidence type="ECO:0000313" key="3">
    <source>
        <dbReference type="EMBL" id="ERE06589.1"/>
    </source>
</evidence>
<dbReference type="RefSeq" id="WP_021477194.1">
    <property type="nucleotide sequence ID" value="NZ_AVPH01000231.1"/>
</dbReference>
<feature type="transmembrane region" description="Helical" evidence="2">
    <location>
        <begin position="130"/>
        <end position="152"/>
    </location>
</feature>
<dbReference type="Proteomes" id="UP000016426">
    <property type="component" value="Unassembled WGS sequence"/>
</dbReference>
<keyword evidence="2" id="KW-0472">Membrane</keyword>
<keyword evidence="2" id="KW-0812">Transmembrane</keyword>
<protein>
    <submittedName>
        <fullName evidence="3">Uncharacterized protein</fullName>
    </submittedName>
</protein>
<evidence type="ECO:0000256" key="2">
    <source>
        <dbReference type="SAM" id="Phobius"/>
    </source>
</evidence>
<evidence type="ECO:0000313" key="4">
    <source>
        <dbReference type="Proteomes" id="UP000016426"/>
    </source>
</evidence>
<organism evidence="3 4">
    <name type="scientific">Pseudogulbenkiania ferrooxidans EGD-HP2</name>
    <dbReference type="NCBI Taxonomy" id="1388764"/>
    <lineage>
        <taxon>Bacteria</taxon>
        <taxon>Pseudomonadati</taxon>
        <taxon>Pseudomonadota</taxon>
        <taxon>Betaproteobacteria</taxon>
        <taxon>Neisseriales</taxon>
        <taxon>Chromobacteriaceae</taxon>
        <taxon>Pseudogulbenkiania</taxon>
    </lineage>
</organism>
<proteinExistence type="predicted"/>
<keyword evidence="4" id="KW-1185">Reference proteome</keyword>
<feature type="transmembrane region" description="Helical" evidence="2">
    <location>
        <begin position="40"/>
        <end position="65"/>
    </location>
</feature>